<feature type="coiled-coil region" evidence="1">
    <location>
        <begin position="198"/>
        <end position="285"/>
    </location>
</feature>
<comment type="caution">
    <text evidence="2">The sequence shown here is derived from an EMBL/GenBank/DDBJ whole genome shotgun (WGS) entry which is preliminary data.</text>
</comment>
<dbReference type="InterPro" id="IPR027417">
    <property type="entry name" value="P-loop_NTPase"/>
</dbReference>
<keyword evidence="3" id="KW-1185">Reference proteome</keyword>
<dbReference type="PANTHER" id="PTHR32114">
    <property type="entry name" value="ABC TRANSPORTER ABCH.3"/>
    <property type="match status" value="1"/>
</dbReference>
<evidence type="ECO:0000313" key="3">
    <source>
        <dbReference type="Proteomes" id="UP000030428"/>
    </source>
</evidence>
<dbReference type="GO" id="GO:0016887">
    <property type="term" value="F:ATP hydrolysis activity"/>
    <property type="evidence" value="ECO:0007669"/>
    <property type="project" value="InterPro"/>
</dbReference>
<gene>
    <name evidence="2" type="ORF">PN36_02670</name>
</gene>
<accession>A0A0A6PE79</accession>
<keyword evidence="1" id="KW-0175">Coiled coil</keyword>
<proteinExistence type="predicted"/>
<dbReference type="EMBL" id="JSZA02000007">
    <property type="protein sequence ID" value="KHD08607.1"/>
    <property type="molecule type" value="Genomic_DNA"/>
</dbReference>
<organism evidence="2 3">
    <name type="scientific">Candidatus Thiomargarita nelsonii</name>
    <dbReference type="NCBI Taxonomy" id="1003181"/>
    <lineage>
        <taxon>Bacteria</taxon>
        <taxon>Pseudomonadati</taxon>
        <taxon>Pseudomonadota</taxon>
        <taxon>Gammaproteobacteria</taxon>
        <taxon>Thiotrichales</taxon>
        <taxon>Thiotrichaceae</taxon>
        <taxon>Thiomargarita</taxon>
    </lineage>
</organism>
<dbReference type="PANTHER" id="PTHR32114:SF2">
    <property type="entry name" value="ABC TRANSPORTER ABCH.3"/>
    <property type="match status" value="1"/>
</dbReference>
<evidence type="ECO:0000256" key="1">
    <source>
        <dbReference type="SAM" id="Coils"/>
    </source>
</evidence>
<dbReference type="InterPro" id="IPR017599">
    <property type="entry name" value="DNA_S_DndD"/>
</dbReference>
<dbReference type="NCBIfam" id="TIGR03185">
    <property type="entry name" value="DNA_S_dndD"/>
    <property type="match status" value="1"/>
</dbReference>
<sequence>MIFEEIVLHNFGIYKGRHVVKLTPPSPKQTIILLGGLNGSGKTTLLDALQLTLYGKFAKYSNRGNINYFDYLSSMINYHVEPSKGAALELEFKHFKNGKEETIRVHRSWYSTGKTIKEIVEVKRDGILDAIITNRWYEYVEEFIPAKISSLFFFDGEKIEAFADQNKAGALLRTGIYALLGLDLVDRLSTDLLTLERKRKVQLQSQETRANITALETEIEALEKKSTEIAQEKTEAQHRLTQAKKEQKKLKEEYRREGGELFEQRGDIENQLKTAQEKLFVLEEKLRELATGDAPLILVQQLLRESEQQAIAEKKANHLSGLHEELEKRDATLVQLLKKHEVKQSALIAVETFIQAEQIKRQKYIETECYLNIDTKHFVPLHFKQIIANTKKLIAQTETVTDEINACEQQLTSIPDPESLEGITSLLANIQNEIEKTNSRTKRLEYEYDVICRKIVRRKAQMLEVSETEMQEQFTNETTQRVIKHAEKVRSTLEKFAHAVTQKHILQLESLILDSFQQLIRKEHFINQIEIDPKNYTLTLYTATQEKVLPESLSAGERQLLAISILWGLSRASGRPLPAIIDTPLSRLDGKHRKNLVDNYFYQASHQVILLSTDEEINKKYYRYLKPAIGREYHITYEKDSSVINPGYFF</sequence>
<evidence type="ECO:0000313" key="2">
    <source>
        <dbReference type="EMBL" id="KHD08607.1"/>
    </source>
</evidence>
<dbReference type="AlphaFoldDB" id="A0A0A6PE79"/>
<dbReference type="Gene3D" id="3.40.50.300">
    <property type="entry name" value="P-loop containing nucleotide triphosphate hydrolases"/>
    <property type="match status" value="2"/>
</dbReference>
<dbReference type="GO" id="GO:0006302">
    <property type="term" value="P:double-strand break repair"/>
    <property type="evidence" value="ECO:0007669"/>
    <property type="project" value="InterPro"/>
</dbReference>
<reference evidence="2 3" key="1">
    <citation type="journal article" date="2016" name="Front. Microbiol.">
        <title>Single-Cell (Meta-)Genomics of a Dimorphic Candidatus Thiomargarita nelsonii Reveals Genomic Plasticity.</title>
        <authorList>
            <person name="Flood B.E."/>
            <person name="Fliss P."/>
            <person name="Jones D.S."/>
            <person name="Dick G.J."/>
            <person name="Jain S."/>
            <person name="Kaster A.K."/>
            <person name="Winkel M."/>
            <person name="Mussmann M."/>
            <person name="Bailey J."/>
        </authorList>
    </citation>
    <scope>NUCLEOTIDE SEQUENCE [LARGE SCALE GENOMIC DNA]</scope>
    <source>
        <strain evidence="2">Hydrate Ridge</strain>
    </source>
</reference>
<protein>
    <submittedName>
        <fullName evidence="2">Uncharacterized protein</fullName>
    </submittedName>
</protein>
<feature type="coiled-coil region" evidence="1">
    <location>
        <begin position="420"/>
        <end position="447"/>
    </location>
</feature>
<dbReference type="Proteomes" id="UP000030428">
    <property type="component" value="Unassembled WGS sequence"/>
</dbReference>
<dbReference type="Pfam" id="PF13555">
    <property type="entry name" value="AAA_29"/>
    <property type="match status" value="1"/>
</dbReference>
<name>A0A0A6PE79_9GAMM</name>
<dbReference type="SUPFAM" id="SSF52540">
    <property type="entry name" value="P-loop containing nucleoside triphosphate hydrolases"/>
    <property type="match status" value="1"/>
</dbReference>